<keyword evidence="2" id="KW-1185">Reference proteome</keyword>
<dbReference type="EMBL" id="ACLR01000123">
    <property type="protein sequence ID" value="EEK16922.1"/>
    <property type="molecule type" value="Genomic_DNA"/>
</dbReference>
<accession>C2MBJ3</accession>
<protein>
    <submittedName>
        <fullName evidence="1">Uncharacterized protein</fullName>
    </submittedName>
</protein>
<reference evidence="1 2" key="1">
    <citation type="submission" date="2009-04" db="EMBL/GenBank/DDBJ databases">
        <authorList>
            <person name="Sebastian Y."/>
            <person name="Madupu R."/>
            <person name="Durkin A.S."/>
            <person name="Torralba M."/>
            <person name="Methe B."/>
            <person name="Sutton G.G."/>
            <person name="Strausberg R.L."/>
            <person name="Nelson K.E."/>
        </authorList>
    </citation>
    <scope>NUCLEOTIDE SEQUENCE [LARGE SCALE GENOMIC DNA]</scope>
    <source>
        <strain evidence="1 2">60-3</strain>
    </source>
</reference>
<dbReference type="Proteomes" id="UP000003303">
    <property type="component" value="Unassembled WGS sequence"/>
</dbReference>
<comment type="caution">
    <text evidence="1">The sequence shown here is derived from an EMBL/GenBank/DDBJ whole genome shotgun (WGS) entry which is preliminary data.</text>
</comment>
<dbReference type="STRING" id="596327.PORUE0001_0674"/>
<organism evidence="1 2">
    <name type="scientific">Porphyromonas uenonis 60-3</name>
    <dbReference type="NCBI Taxonomy" id="596327"/>
    <lineage>
        <taxon>Bacteria</taxon>
        <taxon>Pseudomonadati</taxon>
        <taxon>Bacteroidota</taxon>
        <taxon>Bacteroidia</taxon>
        <taxon>Bacteroidales</taxon>
        <taxon>Porphyromonadaceae</taxon>
        <taxon>Porphyromonas</taxon>
    </lineage>
</organism>
<evidence type="ECO:0000313" key="1">
    <source>
        <dbReference type="EMBL" id="EEK16922.1"/>
    </source>
</evidence>
<proteinExistence type="predicted"/>
<dbReference type="AlphaFoldDB" id="C2MBJ3"/>
<sequence>MLCGMSLIRCGGVLDRQIGSNKYKPLELDTLAQLLSSSLPLG</sequence>
<name>C2MBJ3_9PORP</name>
<gene>
    <name evidence="1" type="ORF">PORUE0001_0674</name>
</gene>
<evidence type="ECO:0000313" key="2">
    <source>
        <dbReference type="Proteomes" id="UP000003303"/>
    </source>
</evidence>